<gene>
    <name evidence="3" type="ORF">AYR66_12210</name>
</gene>
<dbReference type="Pfam" id="PF06863">
    <property type="entry name" value="DUF1254"/>
    <property type="match status" value="1"/>
</dbReference>
<dbReference type="InterPro" id="IPR010679">
    <property type="entry name" value="DUF1254"/>
</dbReference>
<comment type="caution">
    <text evidence="3">The sequence shown here is derived from an EMBL/GenBank/DDBJ whole genome shotgun (WGS) entry which is preliminary data.</text>
</comment>
<evidence type="ECO:0000259" key="2">
    <source>
        <dbReference type="Pfam" id="PF06863"/>
    </source>
</evidence>
<evidence type="ECO:0000313" key="3">
    <source>
        <dbReference type="EMBL" id="OWW20145.1"/>
    </source>
</evidence>
<dbReference type="InterPro" id="IPR010621">
    <property type="entry name" value="DUF1214"/>
</dbReference>
<feature type="domain" description="DUF1254" evidence="2">
    <location>
        <begin position="96"/>
        <end position="219"/>
    </location>
</feature>
<dbReference type="SUPFAM" id="SSF160935">
    <property type="entry name" value="VPA0735-like"/>
    <property type="match status" value="1"/>
</dbReference>
<dbReference type="EMBL" id="LSTO01000001">
    <property type="protein sequence ID" value="OWW20145.1"/>
    <property type="molecule type" value="Genomic_DNA"/>
</dbReference>
<proteinExistence type="predicted"/>
<dbReference type="AlphaFoldDB" id="A0A254TC62"/>
<dbReference type="Gene3D" id="2.60.120.600">
    <property type="entry name" value="Domain of unknown function DUF1214, C-terminal domain"/>
    <property type="match status" value="1"/>
</dbReference>
<evidence type="ECO:0000259" key="1">
    <source>
        <dbReference type="Pfam" id="PF06742"/>
    </source>
</evidence>
<dbReference type="Proteomes" id="UP000197535">
    <property type="component" value="Unassembled WGS sequence"/>
</dbReference>
<dbReference type="PANTHER" id="PTHR36509:SF2">
    <property type="entry name" value="BLL3101 PROTEIN"/>
    <property type="match status" value="1"/>
</dbReference>
<accession>A0A254TC62</accession>
<evidence type="ECO:0000313" key="4">
    <source>
        <dbReference type="Proteomes" id="UP000197535"/>
    </source>
</evidence>
<sequence>MKHTLLVAGAGFAGLPRASAQDAPKTGYGVESELLRGQEGEGADPREAHAYSIGLQAFQYGWPLVYFANLMWNWTLNPKSAQRPINSWIASRDFVATSNYRSGGSFNTDTVYSAAFIDLRNGPMVLTAADPQGRYFSVQLSDMYTNNFAYISKRSGGPVFGNFLLVPPGWKGKVPQGRFDRVIQSEQKWLFALVRLRIDQDDPAEVAKAKELFARNKLTPMADFLAGREFVANDFNVFDVTKLASSPLRPFLLINHMLAQNPPPESDAILLDGFRTVNIGAGLDLTRNDAATNRGLARAAADGLRTLRSHIERPWARSVNGWFYFPTNIGQAQTNDYIMRAAWQSLWGIVAHPPRECTYLWASQDQNGERLNSRGKYELVMRKEQFPKVEAFWSFTLYQDFNLVPNEINRWAIRENMKGLKFDADGTLRVYIQAERPSEDKVSNWLPAPKSGNFNLTMRNYMPSPEIVEQRYDPPVLRRVG</sequence>
<organism evidence="3 4">
    <name type="scientific">Noviherbaspirillum denitrificans</name>
    <dbReference type="NCBI Taxonomy" id="1968433"/>
    <lineage>
        <taxon>Bacteria</taxon>
        <taxon>Pseudomonadati</taxon>
        <taxon>Pseudomonadota</taxon>
        <taxon>Betaproteobacteria</taxon>
        <taxon>Burkholderiales</taxon>
        <taxon>Oxalobacteraceae</taxon>
        <taxon>Noviherbaspirillum</taxon>
    </lineage>
</organism>
<dbReference type="Pfam" id="PF06742">
    <property type="entry name" value="DUF1214"/>
    <property type="match status" value="1"/>
</dbReference>
<evidence type="ECO:0008006" key="5">
    <source>
        <dbReference type="Google" id="ProtNLM"/>
    </source>
</evidence>
<feature type="domain" description="DUF1214" evidence="1">
    <location>
        <begin position="358"/>
        <end position="464"/>
    </location>
</feature>
<dbReference type="InterPro" id="IPR037050">
    <property type="entry name" value="DUF1254_sf"/>
</dbReference>
<dbReference type="InterPro" id="IPR037049">
    <property type="entry name" value="DUF1214_C_sf"/>
</dbReference>
<keyword evidence="4" id="KW-1185">Reference proteome</keyword>
<protein>
    <recommendedName>
        <fullName evidence="5">DUF1254 domain-containing protein</fullName>
    </recommendedName>
</protein>
<dbReference type="PANTHER" id="PTHR36509">
    <property type="entry name" value="BLL3101 PROTEIN"/>
    <property type="match status" value="1"/>
</dbReference>
<name>A0A254TC62_9BURK</name>
<reference evidence="3 4" key="1">
    <citation type="submission" date="2016-02" db="EMBL/GenBank/DDBJ databases">
        <authorList>
            <person name="Wen L."/>
            <person name="He K."/>
            <person name="Yang H."/>
        </authorList>
    </citation>
    <scope>NUCLEOTIDE SEQUENCE [LARGE SCALE GENOMIC DNA]</scope>
    <source>
        <strain evidence="3 4">TSA40</strain>
    </source>
</reference>
<dbReference type="Gene3D" id="2.60.40.1610">
    <property type="entry name" value="Domain of unknown function DUF1254"/>
    <property type="match status" value="1"/>
</dbReference>